<dbReference type="GO" id="GO:0009279">
    <property type="term" value="C:cell outer membrane"/>
    <property type="evidence" value="ECO:0007669"/>
    <property type="project" value="UniProtKB-SubCell"/>
</dbReference>
<dbReference type="InterPro" id="IPR037066">
    <property type="entry name" value="Plug_dom_sf"/>
</dbReference>
<sequence length="1001" mass="110974">MKNNYKRLKMVVYVFVAILLAIWAFSATAQAAPIKKYSPQQEIEISGTVKDENGLPIEGATIAIEGLNRGTITDMDGNFTLFAPSNAVLVISYLGYTTQKIPIDNEKEIHIILEEDVDALGEVKINAGYYNTTERERTGSISRVKGEEIELQPVVSPLQALQGRMAGVEIAARGDLPGQASRIRIRGTNSLRTEGNFPLYIIDGVPINSTPIESRSIAGSGTNGFDPLNTLNLSNIESIEVLKDADATAIYGSRGANGVILITTKSGIQKDFRLEAAVYTGASRLPNKMELLNTEEYLQIRRQAFENDGVEPTQFNAYDLVLWDQNRFTDWQDFFYGGTAPVTDINLNASGGNATTSFRLGGAYHNQGSIYPGDYNYNKLTTSLNLNHLTNDERFGINLSVNYGIDNNILAGSTNVSSPPFSLPPNAPQVFNPDGSLHWEEWAAAGQNNPMAGFFNRSETQINNLISSVGLNYRIADGLNLKLNGGYTNLESKELVKIPTRSFNPAWNFEDNSQHLNISRKSWIIEPQIHFNKSLWDGELSAILGTTFQQNEDENLELMGSGYISESQIGNLNAAETITSPLHIKTQYNYNAIFGRLAYNWDSKYFINLTGRRDGSSRFGPGKQFANFGAVGAAWIFSEEAFIKNELPFLSFGKLRGSYGTTGNDQIGDYGYLEAYDVTPGPGGLYPTQLYNPDYSWEINKKLEAGIETSFFNDRISLGSSWYQNRSSNQLVGFPLPAMTGFRSVQANLPATVENSGWEIELSSLIFNSRDFRWRTSMNLSIPKNRLVSYPDLESSTYANRYRIGEPLNISLLYRYAGLDPNTGFYTVEDVNEDGRIDSNDRVDIKDLSRQYFGGINNSISFKNLSLQFLWQFVKQEGTLLNMDVGRIGNKRHEALAALNPNSRYQMPSQSIQALIGYINVLNTSFFHSDASFIRLKTLSLTYDIPKTLLAQVGVKKGSLSLHGQNLLTITDYPGVDPELPIGGTSFGGLRTFTGGIKLNF</sequence>
<dbReference type="PROSITE" id="PS52016">
    <property type="entry name" value="TONB_DEPENDENT_REC_3"/>
    <property type="match status" value="1"/>
</dbReference>
<dbReference type="OrthoDB" id="9768177at2"/>
<feature type="domain" description="TonB-dependent receptor plug" evidence="9">
    <location>
        <begin position="135"/>
        <end position="259"/>
    </location>
</feature>
<evidence type="ECO:0000313" key="11">
    <source>
        <dbReference type="Proteomes" id="UP000199153"/>
    </source>
</evidence>
<evidence type="ECO:0000256" key="8">
    <source>
        <dbReference type="SAM" id="SignalP"/>
    </source>
</evidence>
<dbReference type="InterPro" id="IPR008969">
    <property type="entry name" value="CarboxyPept-like_regulatory"/>
</dbReference>
<keyword evidence="11" id="KW-1185">Reference proteome</keyword>
<dbReference type="InterPro" id="IPR012910">
    <property type="entry name" value="Plug_dom"/>
</dbReference>
<name>A0A1I5DJI9_9FLAO</name>
<dbReference type="InterPro" id="IPR039426">
    <property type="entry name" value="TonB-dep_rcpt-like"/>
</dbReference>
<comment type="subcellular location">
    <subcellularLocation>
        <location evidence="1 7">Cell outer membrane</location>
        <topology evidence="1 7">Multi-pass membrane protein</topology>
    </subcellularLocation>
</comment>
<dbReference type="Pfam" id="PF13715">
    <property type="entry name" value="CarbopepD_reg_2"/>
    <property type="match status" value="1"/>
</dbReference>
<evidence type="ECO:0000256" key="1">
    <source>
        <dbReference type="ARBA" id="ARBA00004571"/>
    </source>
</evidence>
<dbReference type="SUPFAM" id="SSF49464">
    <property type="entry name" value="Carboxypeptidase regulatory domain-like"/>
    <property type="match status" value="1"/>
</dbReference>
<keyword evidence="5 7" id="KW-0472">Membrane</keyword>
<keyword evidence="2 7" id="KW-0813">Transport</keyword>
<evidence type="ECO:0000256" key="2">
    <source>
        <dbReference type="ARBA" id="ARBA00022448"/>
    </source>
</evidence>
<feature type="signal peptide" evidence="8">
    <location>
        <begin position="1"/>
        <end position="31"/>
    </location>
</feature>
<dbReference type="Proteomes" id="UP000199153">
    <property type="component" value="Unassembled WGS sequence"/>
</dbReference>
<evidence type="ECO:0000256" key="3">
    <source>
        <dbReference type="ARBA" id="ARBA00022452"/>
    </source>
</evidence>
<dbReference type="InterPro" id="IPR023996">
    <property type="entry name" value="TonB-dep_OMP_SusC/RagA"/>
</dbReference>
<evidence type="ECO:0000256" key="5">
    <source>
        <dbReference type="ARBA" id="ARBA00023136"/>
    </source>
</evidence>
<dbReference type="NCBIfam" id="TIGR04056">
    <property type="entry name" value="OMP_RagA_SusC"/>
    <property type="match status" value="1"/>
</dbReference>
<evidence type="ECO:0000256" key="7">
    <source>
        <dbReference type="PROSITE-ProRule" id="PRU01360"/>
    </source>
</evidence>
<evidence type="ECO:0000259" key="9">
    <source>
        <dbReference type="Pfam" id="PF07715"/>
    </source>
</evidence>
<dbReference type="STRING" id="287099.SAMN05660413_03361"/>
<organism evidence="10 11">
    <name type="scientific">Salegentibacter flavus</name>
    <dbReference type="NCBI Taxonomy" id="287099"/>
    <lineage>
        <taxon>Bacteria</taxon>
        <taxon>Pseudomonadati</taxon>
        <taxon>Bacteroidota</taxon>
        <taxon>Flavobacteriia</taxon>
        <taxon>Flavobacteriales</taxon>
        <taxon>Flavobacteriaceae</taxon>
        <taxon>Salegentibacter</taxon>
    </lineage>
</organism>
<evidence type="ECO:0000313" key="10">
    <source>
        <dbReference type="EMBL" id="SFN99330.1"/>
    </source>
</evidence>
<dbReference type="Gene3D" id="2.60.40.1120">
    <property type="entry name" value="Carboxypeptidase-like, regulatory domain"/>
    <property type="match status" value="1"/>
</dbReference>
<evidence type="ECO:0000256" key="6">
    <source>
        <dbReference type="ARBA" id="ARBA00023237"/>
    </source>
</evidence>
<accession>A0A1I5DJI9</accession>
<dbReference type="InterPro" id="IPR036942">
    <property type="entry name" value="Beta-barrel_TonB_sf"/>
</dbReference>
<keyword evidence="4 7" id="KW-0812">Transmembrane</keyword>
<reference evidence="10 11" key="1">
    <citation type="submission" date="2016-10" db="EMBL/GenBank/DDBJ databases">
        <authorList>
            <person name="de Groot N.N."/>
        </authorList>
    </citation>
    <scope>NUCLEOTIDE SEQUENCE [LARGE SCALE GENOMIC DNA]</scope>
    <source>
        <strain evidence="10 11">DSM 17794</strain>
    </source>
</reference>
<dbReference type="NCBIfam" id="TIGR04057">
    <property type="entry name" value="SusC_RagA_signa"/>
    <property type="match status" value="1"/>
</dbReference>
<feature type="chain" id="PRO_5011447760" evidence="8">
    <location>
        <begin position="32"/>
        <end position="1001"/>
    </location>
</feature>
<protein>
    <submittedName>
        <fullName evidence="10">TonB-linked outer membrane protein, SusC/RagA family</fullName>
    </submittedName>
</protein>
<proteinExistence type="inferred from homology"/>
<dbReference type="InterPro" id="IPR023997">
    <property type="entry name" value="TonB-dep_OMP_SusC/RagA_CS"/>
</dbReference>
<keyword evidence="6 7" id="KW-0998">Cell outer membrane</keyword>
<comment type="similarity">
    <text evidence="7">Belongs to the TonB-dependent receptor family.</text>
</comment>
<gene>
    <name evidence="10" type="ORF">SAMN05660413_03361</name>
</gene>
<keyword evidence="8" id="KW-0732">Signal</keyword>
<dbReference type="RefSeq" id="WP_093411617.1">
    <property type="nucleotide sequence ID" value="NZ_FOVL01000039.1"/>
</dbReference>
<dbReference type="AlphaFoldDB" id="A0A1I5DJI9"/>
<dbReference type="Gene3D" id="2.40.170.20">
    <property type="entry name" value="TonB-dependent receptor, beta-barrel domain"/>
    <property type="match status" value="1"/>
</dbReference>
<dbReference type="FunFam" id="2.60.40.1120:FF:000003">
    <property type="entry name" value="Outer membrane protein Omp121"/>
    <property type="match status" value="1"/>
</dbReference>
<evidence type="ECO:0000256" key="4">
    <source>
        <dbReference type="ARBA" id="ARBA00022692"/>
    </source>
</evidence>
<dbReference type="Pfam" id="PF07715">
    <property type="entry name" value="Plug"/>
    <property type="match status" value="1"/>
</dbReference>
<dbReference type="Gene3D" id="2.170.130.10">
    <property type="entry name" value="TonB-dependent receptor, plug domain"/>
    <property type="match status" value="1"/>
</dbReference>
<dbReference type="SUPFAM" id="SSF56935">
    <property type="entry name" value="Porins"/>
    <property type="match status" value="1"/>
</dbReference>
<dbReference type="EMBL" id="FOVL01000039">
    <property type="protein sequence ID" value="SFN99330.1"/>
    <property type="molecule type" value="Genomic_DNA"/>
</dbReference>
<keyword evidence="3 7" id="KW-1134">Transmembrane beta strand</keyword>